<evidence type="ECO:0000313" key="16">
    <source>
        <dbReference type="Proteomes" id="UP000238220"/>
    </source>
</evidence>
<evidence type="ECO:0000256" key="3">
    <source>
        <dbReference type="ARBA" id="ARBA00011738"/>
    </source>
</evidence>
<feature type="coiled-coil region" evidence="13">
    <location>
        <begin position="23"/>
        <end position="61"/>
    </location>
</feature>
<dbReference type="Gene3D" id="3.90.20.20">
    <property type="match status" value="1"/>
</dbReference>
<dbReference type="Proteomes" id="UP000238220">
    <property type="component" value="Unassembled WGS sequence"/>
</dbReference>
<evidence type="ECO:0000313" key="15">
    <source>
        <dbReference type="EMBL" id="PPE73133.1"/>
    </source>
</evidence>
<evidence type="ECO:0000256" key="14">
    <source>
        <dbReference type="SAM" id="MobiDB-lite"/>
    </source>
</evidence>
<evidence type="ECO:0000256" key="5">
    <source>
        <dbReference type="ARBA" id="ARBA00023016"/>
    </source>
</evidence>
<dbReference type="NCBIfam" id="NF010738">
    <property type="entry name" value="PRK14140.1"/>
    <property type="match status" value="1"/>
</dbReference>
<dbReference type="GO" id="GO:0006457">
    <property type="term" value="P:protein folding"/>
    <property type="evidence" value="ECO:0007669"/>
    <property type="project" value="InterPro"/>
</dbReference>
<name>A0A2S5TDS2_9GAMM</name>
<accession>A0A2S5TDS2</accession>
<evidence type="ECO:0000256" key="7">
    <source>
        <dbReference type="ARBA" id="ARBA00053401"/>
    </source>
</evidence>
<dbReference type="FunFam" id="2.30.22.10:FF:000001">
    <property type="entry name" value="Protein GrpE"/>
    <property type="match status" value="1"/>
</dbReference>
<dbReference type="NCBIfam" id="NF010748">
    <property type="entry name" value="PRK14150.1"/>
    <property type="match status" value="1"/>
</dbReference>
<keyword evidence="13" id="KW-0175">Coiled coil</keyword>
<keyword evidence="5 10" id="KW-0346">Stress response</keyword>
<comment type="subunit">
    <text evidence="3 10">Homodimer.</text>
</comment>
<dbReference type="OrthoDB" id="9789811at2"/>
<evidence type="ECO:0000256" key="6">
    <source>
        <dbReference type="ARBA" id="ARBA00023186"/>
    </source>
</evidence>
<evidence type="ECO:0000256" key="2">
    <source>
        <dbReference type="ARBA" id="ARBA00009054"/>
    </source>
</evidence>
<evidence type="ECO:0000256" key="12">
    <source>
        <dbReference type="RuleBase" id="RU004478"/>
    </source>
</evidence>
<evidence type="ECO:0000256" key="1">
    <source>
        <dbReference type="ARBA" id="ARBA00004496"/>
    </source>
</evidence>
<dbReference type="HAMAP" id="MF_01151">
    <property type="entry name" value="GrpE"/>
    <property type="match status" value="1"/>
</dbReference>
<sequence length="182" mass="19501">MTTPETQATADEVPPTNDPNAEIAALSQELEQARAEVAAAKDAQLRAAADLENTRRRLERDAANSLKFANERVLGDLLAVADSLELGLKAAGEGEGSAKALADGMQLTYRQLMSVLEKHGVKQIDPTGQPFNPDHHQAMTMAESAELPANHVLSTMQKGYLLHERLLRPAMVVVSRAPATAA</sequence>
<gene>
    <name evidence="10" type="primary">grpE</name>
    <name evidence="15" type="ORF">C3942_15035</name>
</gene>
<keyword evidence="6 10" id="KW-0143">Chaperone</keyword>
<dbReference type="GO" id="GO:0042803">
    <property type="term" value="F:protein homodimerization activity"/>
    <property type="evidence" value="ECO:0007669"/>
    <property type="project" value="InterPro"/>
</dbReference>
<proteinExistence type="inferred from homology"/>
<dbReference type="PANTHER" id="PTHR21237:SF23">
    <property type="entry name" value="GRPE PROTEIN HOMOLOG, MITOCHONDRIAL"/>
    <property type="match status" value="1"/>
</dbReference>
<dbReference type="SUPFAM" id="SSF58014">
    <property type="entry name" value="Coiled-coil domain of nucleotide exchange factor GrpE"/>
    <property type="match status" value="1"/>
</dbReference>
<organism evidence="15 16">
    <name type="scientific">Solimonas fluminis</name>
    <dbReference type="NCBI Taxonomy" id="2086571"/>
    <lineage>
        <taxon>Bacteria</taxon>
        <taxon>Pseudomonadati</taxon>
        <taxon>Pseudomonadota</taxon>
        <taxon>Gammaproteobacteria</taxon>
        <taxon>Nevskiales</taxon>
        <taxon>Nevskiaceae</taxon>
        <taxon>Solimonas</taxon>
    </lineage>
</organism>
<dbReference type="InterPro" id="IPR009012">
    <property type="entry name" value="GrpE_head"/>
</dbReference>
<dbReference type="GO" id="GO:0000774">
    <property type="term" value="F:adenyl-nucleotide exchange factor activity"/>
    <property type="evidence" value="ECO:0007669"/>
    <property type="project" value="InterPro"/>
</dbReference>
<evidence type="ECO:0000256" key="9">
    <source>
        <dbReference type="ARBA" id="ARBA00076414"/>
    </source>
</evidence>
<dbReference type="AlphaFoldDB" id="A0A2S5TDS2"/>
<reference evidence="15 16" key="1">
    <citation type="submission" date="2018-02" db="EMBL/GenBank/DDBJ databases">
        <title>Genome sequencing of Solimonas sp. HR-BB.</title>
        <authorList>
            <person name="Lee Y."/>
            <person name="Jeon C.O."/>
        </authorList>
    </citation>
    <scope>NUCLEOTIDE SEQUENCE [LARGE SCALE GENOMIC DNA]</scope>
    <source>
        <strain evidence="15 16">HR-BB</strain>
    </source>
</reference>
<evidence type="ECO:0000256" key="4">
    <source>
        <dbReference type="ARBA" id="ARBA00022490"/>
    </source>
</evidence>
<dbReference type="InterPro" id="IPR013805">
    <property type="entry name" value="GrpE_CC"/>
</dbReference>
<dbReference type="PROSITE" id="PS01071">
    <property type="entry name" value="GRPE"/>
    <property type="match status" value="1"/>
</dbReference>
<feature type="region of interest" description="Disordered" evidence="14">
    <location>
        <begin position="1"/>
        <end position="20"/>
    </location>
</feature>
<dbReference type="GO" id="GO:0051087">
    <property type="term" value="F:protein-folding chaperone binding"/>
    <property type="evidence" value="ECO:0007669"/>
    <property type="project" value="InterPro"/>
</dbReference>
<evidence type="ECO:0000256" key="10">
    <source>
        <dbReference type="HAMAP-Rule" id="MF_01151"/>
    </source>
</evidence>
<evidence type="ECO:0000256" key="8">
    <source>
        <dbReference type="ARBA" id="ARBA00072274"/>
    </source>
</evidence>
<keyword evidence="16" id="KW-1185">Reference proteome</keyword>
<dbReference type="RefSeq" id="WP_104231172.1">
    <property type="nucleotide sequence ID" value="NZ_PSNW01000008.1"/>
</dbReference>
<dbReference type="InterPro" id="IPR000740">
    <property type="entry name" value="GrpE"/>
</dbReference>
<dbReference type="GO" id="GO:0005829">
    <property type="term" value="C:cytosol"/>
    <property type="evidence" value="ECO:0007669"/>
    <property type="project" value="TreeGrafter"/>
</dbReference>
<evidence type="ECO:0000256" key="11">
    <source>
        <dbReference type="RuleBase" id="RU000639"/>
    </source>
</evidence>
<comment type="similarity">
    <text evidence="2 10 12">Belongs to the GrpE family.</text>
</comment>
<dbReference type="Gene3D" id="2.30.22.10">
    <property type="entry name" value="Head domain of nucleotide exchange factor GrpE"/>
    <property type="match status" value="1"/>
</dbReference>
<comment type="caution">
    <text evidence="15">The sequence shown here is derived from an EMBL/GenBank/DDBJ whole genome shotgun (WGS) entry which is preliminary data.</text>
</comment>
<dbReference type="GO" id="GO:0051082">
    <property type="term" value="F:unfolded protein binding"/>
    <property type="evidence" value="ECO:0007669"/>
    <property type="project" value="TreeGrafter"/>
</dbReference>
<dbReference type="PANTHER" id="PTHR21237">
    <property type="entry name" value="GRPE PROTEIN"/>
    <property type="match status" value="1"/>
</dbReference>
<evidence type="ECO:0000256" key="13">
    <source>
        <dbReference type="SAM" id="Coils"/>
    </source>
</evidence>
<comment type="subcellular location">
    <subcellularLocation>
        <location evidence="1 10">Cytoplasm</location>
    </subcellularLocation>
</comment>
<protein>
    <recommendedName>
        <fullName evidence="8 10">Protein GrpE</fullName>
    </recommendedName>
    <alternativeName>
        <fullName evidence="9 10">HSP-70 cofactor</fullName>
    </alternativeName>
</protein>
<dbReference type="Pfam" id="PF01025">
    <property type="entry name" value="GrpE"/>
    <property type="match status" value="1"/>
</dbReference>
<dbReference type="CDD" id="cd00446">
    <property type="entry name" value="GrpE"/>
    <property type="match status" value="1"/>
</dbReference>
<dbReference type="PRINTS" id="PR00773">
    <property type="entry name" value="GRPEPROTEIN"/>
</dbReference>
<dbReference type="SUPFAM" id="SSF51064">
    <property type="entry name" value="Head domain of nucleotide exchange factor GrpE"/>
    <property type="match status" value="1"/>
</dbReference>
<dbReference type="EMBL" id="PSNW01000008">
    <property type="protein sequence ID" value="PPE73133.1"/>
    <property type="molecule type" value="Genomic_DNA"/>
</dbReference>
<keyword evidence="4 10" id="KW-0963">Cytoplasm</keyword>
<comment type="function">
    <text evidence="7 10 11">Participates actively in the response to hyperosmotic and heat shock by preventing the aggregation of stress-denatured proteins, in association with DnaK and GrpE. It is the nucleotide exchange factor for DnaK and may function as a thermosensor. Unfolded proteins bind initially to DnaJ; upon interaction with the DnaJ-bound protein, DnaK hydrolyzes its bound ATP, resulting in the formation of a stable complex. GrpE releases ADP from DnaK; ATP binding to DnaK triggers the release of the substrate protein, thus completing the reaction cycle. Several rounds of ATP-dependent interactions between DnaJ, DnaK and GrpE are required for fully efficient folding.</text>
</comment>